<feature type="transmembrane region" description="Helical" evidence="8">
    <location>
        <begin position="210"/>
        <end position="232"/>
    </location>
</feature>
<feature type="transmembrane region" description="Helical" evidence="8">
    <location>
        <begin position="110"/>
        <end position="127"/>
    </location>
</feature>
<gene>
    <name evidence="9" type="ORF">J7W16_17615</name>
</gene>
<dbReference type="GO" id="GO:0016020">
    <property type="term" value="C:membrane"/>
    <property type="evidence" value="ECO:0007669"/>
    <property type="project" value="UniProtKB-SubCell"/>
</dbReference>
<evidence type="ECO:0000256" key="2">
    <source>
        <dbReference type="ARBA" id="ARBA00007998"/>
    </source>
</evidence>
<reference evidence="9" key="1">
    <citation type="submission" date="2021-03" db="EMBL/GenBank/DDBJ databases">
        <title>Bacillus suaedae sp. nov., isolated from Suaeda aralocaspica.</title>
        <authorList>
            <person name="Lei R.F.R."/>
        </authorList>
    </citation>
    <scope>NUCLEOTIDE SEQUENCE</scope>
    <source>
        <strain evidence="9">YZJH907-2</strain>
    </source>
</reference>
<dbReference type="PANTHER" id="PTHR34975:SF2">
    <property type="entry name" value="SPORE GERMINATION PROTEIN A2"/>
    <property type="match status" value="1"/>
</dbReference>
<evidence type="ECO:0000256" key="8">
    <source>
        <dbReference type="SAM" id="Phobius"/>
    </source>
</evidence>
<feature type="transmembrane region" description="Helical" evidence="8">
    <location>
        <begin position="295"/>
        <end position="314"/>
    </location>
</feature>
<keyword evidence="10" id="KW-1185">Reference proteome</keyword>
<name>A0A940X1B1_9BACI</name>
<keyword evidence="7 8" id="KW-0472">Membrane</keyword>
<feature type="transmembrane region" description="Helical" evidence="8">
    <location>
        <begin position="262"/>
        <end position="283"/>
    </location>
</feature>
<keyword evidence="3" id="KW-0813">Transport</keyword>
<dbReference type="NCBIfam" id="TIGR00912">
    <property type="entry name" value="2A0309"/>
    <property type="match status" value="1"/>
</dbReference>
<evidence type="ECO:0000256" key="1">
    <source>
        <dbReference type="ARBA" id="ARBA00004141"/>
    </source>
</evidence>
<dbReference type="InterPro" id="IPR004761">
    <property type="entry name" value="Spore_GerAB"/>
</dbReference>
<accession>A0A940X1B1</accession>
<comment type="similarity">
    <text evidence="2">Belongs to the amino acid-polyamine-organocation (APC) superfamily. Spore germination protein (SGP) (TC 2.A.3.9) family.</text>
</comment>
<keyword evidence="5 8" id="KW-0812">Transmembrane</keyword>
<evidence type="ECO:0000256" key="4">
    <source>
        <dbReference type="ARBA" id="ARBA00022544"/>
    </source>
</evidence>
<dbReference type="GO" id="GO:0009847">
    <property type="term" value="P:spore germination"/>
    <property type="evidence" value="ECO:0007669"/>
    <property type="project" value="InterPro"/>
</dbReference>
<feature type="transmembrane region" description="Helical" evidence="8">
    <location>
        <begin position="12"/>
        <end position="31"/>
    </location>
</feature>
<feature type="transmembrane region" description="Helical" evidence="8">
    <location>
        <begin position="139"/>
        <end position="159"/>
    </location>
</feature>
<feature type="transmembrane region" description="Helical" evidence="8">
    <location>
        <begin position="179"/>
        <end position="198"/>
    </location>
</feature>
<evidence type="ECO:0000256" key="6">
    <source>
        <dbReference type="ARBA" id="ARBA00022989"/>
    </source>
</evidence>
<dbReference type="PANTHER" id="PTHR34975">
    <property type="entry name" value="SPORE GERMINATION PROTEIN A2"/>
    <property type="match status" value="1"/>
</dbReference>
<feature type="transmembrane region" description="Helical" evidence="8">
    <location>
        <begin position="326"/>
        <end position="348"/>
    </location>
</feature>
<comment type="subcellular location">
    <subcellularLocation>
        <location evidence="1">Membrane</location>
        <topology evidence="1">Multi-pass membrane protein</topology>
    </subcellularLocation>
</comment>
<dbReference type="EMBL" id="JAGKSQ010000008">
    <property type="protein sequence ID" value="MBP3952944.1"/>
    <property type="molecule type" value="Genomic_DNA"/>
</dbReference>
<evidence type="ECO:0000313" key="9">
    <source>
        <dbReference type="EMBL" id="MBP3952944.1"/>
    </source>
</evidence>
<keyword evidence="6 8" id="KW-1133">Transmembrane helix</keyword>
<feature type="transmembrane region" description="Helical" evidence="8">
    <location>
        <begin position="37"/>
        <end position="60"/>
    </location>
</feature>
<protein>
    <submittedName>
        <fullName evidence="9">Endospore germination permease</fullName>
    </submittedName>
</protein>
<dbReference type="RefSeq" id="WP_210598791.1">
    <property type="nucleotide sequence ID" value="NZ_JAGKSQ010000008.1"/>
</dbReference>
<evidence type="ECO:0000256" key="3">
    <source>
        <dbReference type="ARBA" id="ARBA00022448"/>
    </source>
</evidence>
<feature type="transmembrane region" description="Helical" evidence="8">
    <location>
        <begin position="72"/>
        <end position="90"/>
    </location>
</feature>
<proteinExistence type="inferred from homology"/>
<dbReference type="AlphaFoldDB" id="A0A940X1B1"/>
<evidence type="ECO:0000256" key="5">
    <source>
        <dbReference type="ARBA" id="ARBA00022692"/>
    </source>
</evidence>
<evidence type="ECO:0000256" key="7">
    <source>
        <dbReference type="ARBA" id="ARBA00023136"/>
    </source>
</evidence>
<organism evidence="9 10">
    <name type="scientific">Halalkalibacter suaedae</name>
    <dbReference type="NCBI Taxonomy" id="2822140"/>
    <lineage>
        <taxon>Bacteria</taxon>
        <taxon>Bacillati</taxon>
        <taxon>Bacillota</taxon>
        <taxon>Bacilli</taxon>
        <taxon>Bacillales</taxon>
        <taxon>Bacillaceae</taxon>
        <taxon>Halalkalibacter</taxon>
    </lineage>
</organism>
<keyword evidence="4" id="KW-0309">Germination</keyword>
<comment type="caution">
    <text evidence="9">The sequence shown here is derived from an EMBL/GenBank/DDBJ whole genome shotgun (WGS) entry which is preliminary data.</text>
</comment>
<dbReference type="Proteomes" id="UP000678228">
    <property type="component" value="Unassembled WGS sequence"/>
</dbReference>
<sequence length="363" mass="40818">MNVKISQRQFSFVIANLTISTSLMVLPQSMIDLAMENAWIVPILIFIIASIIIHFAFIGIKKLNQLALDPNSFKTKVLAVIMIILITHIITRDVRVMSGFIETTLLPTTPTFIIIVMLIGTSLYLAWAGIEVIARFNEMVFVIFIGVILFIPLSLIGDIKLENFEPVLGLKTIPSLLQSSYITLAWIGEMVVILLLFGSVKTVKEARRSSIFGVGIGLFTLFILIFMEIAVLGSEIVRYSTYPTYVLVQQIRLTEFLDRLDFILIGLYFPTVFAKFALLLYGLNRSVNLLTNTQGKIVLMPLAILMGILSITMFENKSALYNFKVHTWATLGLILEGMIVLIMLFVIWKKRKGRKKSKVEANG</sequence>
<dbReference type="Pfam" id="PF03845">
    <property type="entry name" value="Spore_permease"/>
    <property type="match status" value="1"/>
</dbReference>
<evidence type="ECO:0000313" key="10">
    <source>
        <dbReference type="Proteomes" id="UP000678228"/>
    </source>
</evidence>